<evidence type="ECO:0000313" key="3">
    <source>
        <dbReference type="EMBL" id="AKG43939.1"/>
    </source>
</evidence>
<keyword evidence="2" id="KW-0812">Transmembrane</keyword>
<keyword evidence="4" id="KW-1185">Reference proteome</keyword>
<dbReference type="PATRIC" id="fig|408015.6.peg.2595"/>
<dbReference type="KEGG" id="sxi:SXIM_25550"/>
<evidence type="ECO:0000256" key="1">
    <source>
        <dbReference type="SAM" id="MobiDB-lite"/>
    </source>
</evidence>
<reference evidence="3" key="1">
    <citation type="submission" date="2019-08" db="EMBL/GenBank/DDBJ databases">
        <title>Complete genome sequence of a mangrove-derived Streptomyces xiamenensis.</title>
        <authorList>
            <person name="Xu J."/>
        </authorList>
    </citation>
    <scope>NUCLEOTIDE SEQUENCE</scope>
    <source>
        <strain evidence="3">318</strain>
    </source>
</reference>
<gene>
    <name evidence="3" type="ORF">SXIM_25550</name>
</gene>
<dbReference type="HOGENOM" id="CLU_690624_0_0_11"/>
<keyword evidence="2" id="KW-0472">Membrane</keyword>
<proteinExistence type="predicted"/>
<keyword evidence="2" id="KW-1133">Transmembrane helix</keyword>
<protein>
    <submittedName>
        <fullName evidence="3">Uncharacterized protein</fullName>
    </submittedName>
</protein>
<organism evidence="3 4">
    <name type="scientific">Streptomyces xiamenensis</name>
    <dbReference type="NCBI Taxonomy" id="408015"/>
    <lineage>
        <taxon>Bacteria</taxon>
        <taxon>Bacillati</taxon>
        <taxon>Actinomycetota</taxon>
        <taxon>Actinomycetes</taxon>
        <taxon>Kitasatosporales</taxon>
        <taxon>Streptomycetaceae</taxon>
        <taxon>Streptomyces</taxon>
    </lineage>
</organism>
<evidence type="ECO:0000313" key="4">
    <source>
        <dbReference type="Proteomes" id="UP000034034"/>
    </source>
</evidence>
<evidence type="ECO:0000256" key="2">
    <source>
        <dbReference type="SAM" id="Phobius"/>
    </source>
</evidence>
<feature type="compositionally biased region" description="Polar residues" evidence="1">
    <location>
        <begin position="386"/>
        <end position="399"/>
    </location>
</feature>
<dbReference type="AlphaFoldDB" id="A0A0F7FU29"/>
<dbReference type="Proteomes" id="UP000034034">
    <property type="component" value="Chromosome"/>
</dbReference>
<feature type="region of interest" description="Disordered" evidence="1">
    <location>
        <begin position="333"/>
        <end position="399"/>
    </location>
</feature>
<sequence>MRNTDPFEFFSTHRDTIFRICGIIGALLIVFLILRAIAMRMGGWSAAWARVKRELAVTRNAFAAPIRAWFQHQRRLRRLIHHLGAPLTWRDAERALVRARQEAAPARPYAALVDDREVTVLLADSTDAGTWTIDRTELPAVTPDPDAVRPVIVSLGVSEDGTGRAVFLDLATGPQQFAIEGDQRAGAALLQAIAAQLDVRLPAGLVTVAEGVHRDHQGEPVRNAYRAARETEPHFGLGPVLIATELPDPLPVELSAPPSEDLSVPRVIVTGPGRGHVRRLLADRHARVYVTGTPLLPFFDALGRALARVLPHIPPVLPPAPPTGNAASDLFEEAEGQEQQQTTLVKTRKAEPEEVPLGRSAAAPLASVADAEAGETSAGPAADATPGTSPSITSRSPQP</sequence>
<dbReference type="EMBL" id="CP009922">
    <property type="protein sequence ID" value="AKG43939.1"/>
    <property type="molecule type" value="Genomic_DNA"/>
</dbReference>
<dbReference type="STRING" id="408015.SXIM_25550"/>
<dbReference type="RefSeq" id="WP_052385255.1">
    <property type="nucleotide sequence ID" value="NZ_CP009922.3"/>
</dbReference>
<feature type="compositionally biased region" description="Low complexity" evidence="1">
    <location>
        <begin position="361"/>
        <end position="371"/>
    </location>
</feature>
<name>A0A0F7FU29_9ACTN</name>
<accession>A0A0F7FU29</accession>
<feature type="transmembrane region" description="Helical" evidence="2">
    <location>
        <begin position="16"/>
        <end position="34"/>
    </location>
</feature>